<reference evidence="1" key="1">
    <citation type="submission" date="2018-06" db="EMBL/GenBank/DDBJ databases">
        <authorList>
            <person name="Zhirakovskaya E."/>
        </authorList>
    </citation>
    <scope>NUCLEOTIDE SEQUENCE</scope>
</reference>
<sequence>MSDDGIQLSPQLMEELREALKKQDSRTTDDILAMQYLVAAAGMMLSELNNAGMDKQGALDDLSGFMKHVFDYMQDQKPQMPPQQDAFGVWKPK</sequence>
<gene>
    <name evidence="1" type="ORF">MNBD_GAMMA10-2434</name>
</gene>
<protein>
    <submittedName>
        <fullName evidence="1">Uncharacterized protein</fullName>
    </submittedName>
</protein>
<dbReference type="AlphaFoldDB" id="A0A3B0XDW6"/>
<proteinExistence type="predicted"/>
<evidence type="ECO:0000313" key="1">
    <source>
        <dbReference type="EMBL" id="VAW61287.1"/>
    </source>
</evidence>
<dbReference type="EMBL" id="UOFJ01000033">
    <property type="protein sequence ID" value="VAW61287.1"/>
    <property type="molecule type" value="Genomic_DNA"/>
</dbReference>
<accession>A0A3B0XDW6</accession>
<organism evidence="1">
    <name type="scientific">hydrothermal vent metagenome</name>
    <dbReference type="NCBI Taxonomy" id="652676"/>
    <lineage>
        <taxon>unclassified sequences</taxon>
        <taxon>metagenomes</taxon>
        <taxon>ecological metagenomes</taxon>
    </lineage>
</organism>
<name>A0A3B0XDW6_9ZZZZ</name>